<comment type="similarity">
    <text evidence="2">Belongs to the peptidase S54 family.</text>
</comment>
<reference evidence="9" key="1">
    <citation type="journal article" date="2023" name="G3 (Bethesda)">
        <title>A reference genome for the long-term kleptoplast-retaining sea slug Elysia crispata morphotype clarki.</title>
        <authorList>
            <person name="Eastman K.E."/>
            <person name="Pendleton A.L."/>
            <person name="Shaikh M.A."/>
            <person name="Suttiyut T."/>
            <person name="Ogas R."/>
            <person name="Tomko P."/>
            <person name="Gavelis G."/>
            <person name="Widhalm J.R."/>
            <person name="Wisecaver J.H."/>
        </authorList>
    </citation>
    <scope>NUCLEOTIDE SEQUENCE</scope>
    <source>
        <strain evidence="9">ECLA1</strain>
    </source>
</reference>
<sequence>MLQKLYKLLTKCWSSFREFTGTDRKAAERWMPIFERKILGGDVGLLLKWSSSSHGVVVWETEALVRELFNTDSVQGVLDEMQRLTEKSDHSRAFITNLFPERNQFGTPNQVPQTNKNTSSVYGHGCESTPIGYPDPTIASKSKHNLFYDDMKLLSSRHKEELVICYHCLQVTDKIFSGFRKCKDTLSYLNLCIGDKVSVNKTNNTCWLCQNDSKELATDLGDLKTLKLKTKPITHCSLNSVIMFPDTNFSRNCQATDIDAKDTSRWLKQTTSHNAQPCILGSEVDPPLPLRKTDQMDVKHQELKPENSMTHCGSEGSSGGISFSKLLSRLNRIFVAILNLLLCRRLMTWSSKNKTQTSSKTSPATESFLTRHTARNPMYMAAPGSSETETFLNLKQMKSDEKYLKELYSKKKRLMAEFVEAAKGFYKAPTEEKRLKWQHLKRDLENTTPTFCEARTYLSVVRNQMPFFSLALMLCQTILLIVLCALLGLERTGIQSYRKSQVNIPTLLGSETFTVVQEPNPWIGPPERSFWVAAAAVTMCVGGNSGSIVAAQSIHKPGVFTKGQNPGRKQEVGCCEMGSHFNRAGSTTYSDCIKMTSGLGNWRGGVLCSERTSPDNQVAHIIKPCCEVRTGACRMLSHEHCVFIKGIFHITLDHCGQTNCLQVLCRLKKNDMNAMLPRDNREMQVTRLDWRAWLFGPSQDTDAKDVATNSSTGDVDSELVTPYQWWRLITALPLSFGLLHLLLVLVLEGAILLPVEMYAGWHRAMLIYVCSALAGEMMACSVEPSRPHVGSTAGAAGFLGVAFLELLQAWTFLPHPWLETAGLVGITLFSLGLGTLHLVSLASVLTGLVVGASVCLMVVPYITLGQSPGLGRLRVFLAGLAIFMVAAIVIHFSFIYTLTPLSHSSSSLLTGLRQWIQNWECMPYSEKMCLTYIRP</sequence>
<dbReference type="SUPFAM" id="SSF144091">
    <property type="entry name" value="Rhomboid-like"/>
    <property type="match status" value="1"/>
</dbReference>
<gene>
    <name evidence="9" type="ORF">RRG08_060596</name>
</gene>
<protein>
    <recommendedName>
        <fullName evidence="8">Peptidase S54 rhomboid domain-containing protein</fullName>
    </recommendedName>
</protein>
<comment type="caution">
    <text evidence="9">The sequence shown here is derived from an EMBL/GenBank/DDBJ whole genome shotgun (WGS) entry which is preliminary data.</text>
</comment>
<proteinExistence type="inferred from homology"/>
<keyword evidence="5 7" id="KW-1133">Transmembrane helix</keyword>
<evidence type="ECO:0000256" key="1">
    <source>
        <dbReference type="ARBA" id="ARBA00004477"/>
    </source>
</evidence>
<dbReference type="GO" id="GO:0042058">
    <property type="term" value="P:regulation of epidermal growth factor receptor signaling pathway"/>
    <property type="evidence" value="ECO:0007669"/>
    <property type="project" value="TreeGrafter"/>
</dbReference>
<keyword evidence="4" id="KW-0256">Endoplasmic reticulum</keyword>
<feature type="transmembrane region" description="Helical" evidence="7">
    <location>
        <begin position="875"/>
        <end position="898"/>
    </location>
</feature>
<dbReference type="EMBL" id="JAWDGP010001539">
    <property type="protein sequence ID" value="KAK3790549.1"/>
    <property type="molecule type" value="Genomic_DNA"/>
</dbReference>
<feature type="domain" description="Peptidase S54 rhomboid" evidence="8">
    <location>
        <begin position="724"/>
        <end position="859"/>
    </location>
</feature>
<feature type="transmembrane region" description="Helical" evidence="7">
    <location>
        <begin position="794"/>
        <end position="813"/>
    </location>
</feature>
<evidence type="ECO:0000313" key="9">
    <source>
        <dbReference type="EMBL" id="KAK3790549.1"/>
    </source>
</evidence>
<keyword evidence="3 7" id="KW-0812">Transmembrane</keyword>
<dbReference type="InterPro" id="IPR051512">
    <property type="entry name" value="Inactive_Rhomboid"/>
</dbReference>
<name>A0AAE1AMN6_9GAST</name>
<dbReference type="Gene3D" id="1.20.1540.10">
    <property type="entry name" value="Rhomboid-like"/>
    <property type="match status" value="1"/>
</dbReference>
<organism evidence="9 10">
    <name type="scientific">Elysia crispata</name>
    <name type="common">lettuce slug</name>
    <dbReference type="NCBI Taxonomy" id="231223"/>
    <lineage>
        <taxon>Eukaryota</taxon>
        <taxon>Metazoa</taxon>
        <taxon>Spiralia</taxon>
        <taxon>Lophotrochozoa</taxon>
        <taxon>Mollusca</taxon>
        <taxon>Gastropoda</taxon>
        <taxon>Heterobranchia</taxon>
        <taxon>Euthyneura</taxon>
        <taxon>Panpulmonata</taxon>
        <taxon>Sacoglossa</taxon>
        <taxon>Placobranchoidea</taxon>
        <taxon>Plakobranchidae</taxon>
        <taxon>Elysia</taxon>
    </lineage>
</organism>
<evidence type="ECO:0000256" key="3">
    <source>
        <dbReference type="ARBA" id="ARBA00022692"/>
    </source>
</evidence>
<dbReference type="InterPro" id="IPR022764">
    <property type="entry name" value="Peptidase_S54_rhomboid_dom"/>
</dbReference>
<evidence type="ECO:0000256" key="6">
    <source>
        <dbReference type="ARBA" id="ARBA00023136"/>
    </source>
</evidence>
<dbReference type="GO" id="GO:0005789">
    <property type="term" value="C:endoplasmic reticulum membrane"/>
    <property type="evidence" value="ECO:0007669"/>
    <property type="project" value="UniProtKB-SubCell"/>
</dbReference>
<evidence type="ECO:0000259" key="8">
    <source>
        <dbReference type="Pfam" id="PF01694"/>
    </source>
</evidence>
<evidence type="ECO:0000256" key="2">
    <source>
        <dbReference type="ARBA" id="ARBA00009045"/>
    </source>
</evidence>
<keyword evidence="6 7" id="KW-0472">Membrane</keyword>
<dbReference type="PANTHER" id="PTHR45965:SF3">
    <property type="entry name" value="INACTIVE RHOMBOID PROTEIN 1"/>
    <property type="match status" value="1"/>
</dbReference>
<dbReference type="AlphaFoldDB" id="A0AAE1AMN6"/>
<feature type="transmembrane region" description="Helical" evidence="7">
    <location>
        <begin position="467"/>
        <end position="489"/>
    </location>
</feature>
<feature type="transmembrane region" description="Helical" evidence="7">
    <location>
        <begin position="838"/>
        <end position="863"/>
    </location>
</feature>
<accession>A0AAE1AMN6</accession>
<dbReference type="InterPro" id="IPR035952">
    <property type="entry name" value="Rhomboid-like_sf"/>
</dbReference>
<evidence type="ECO:0000256" key="5">
    <source>
        <dbReference type="ARBA" id="ARBA00022989"/>
    </source>
</evidence>
<evidence type="ECO:0000313" key="10">
    <source>
        <dbReference type="Proteomes" id="UP001283361"/>
    </source>
</evidence>
<dbReference type="GO" id="GO:0004252">
    <property type="term" value="F:serine-type endopeptidase activity"/>
    <property type="evidence" value="ECO:0007669"/>
    <property type="project" value="InterPro"/>
</dbReference>
<feature type="transmembrane region" description="Helical" evidence="7">
    <location>
        <begin position="765"/>
        <end position="782"/>
    </location>
</feature>
<dbReference type="Pfam" id="PF01694">
    <property type="entry name" value="Rhomboid"/>
    <property type="match status" value="1"/>
</dbReference>
<dbReference type="GO" id="GO:0050708">
    <property type="term" value="P:regulation of protein secretion"/>
    <property type="evidence" value="ECO:0007669"/>
    <property type="project" value="TreeGrafter"/>
</dbReference>
<keyword evidence="10" id="KW-1185">Reference proteome</keyword>
<evidence type="ECO:0000256" key="7">
    <source>
        <dbReference type="SAM" id="Phobius"/>
    </source>
</evidence>
<dbReference type="Proteomes" id="UP001283361">
    <property type="component" value="Unassembled WGS sequence"/>
</dbReference>
<feature type="transmembrane region" description="Helical" evidence="7">
    <location>
        <begin position="731"/>
        <end position="753"/>
    </location>
</feature>
<dbReference type="PANTHER" id="PTHR45965">
    <property type="entry name" value="INACTIVE RHOMBOID PROTEIN"/>
    <property type="match status" value="1"/>
</dbReference>
<comment type="subcellular location">
    <subcellularLocation>
        <location evidence="1">Endoplasmic reticulum membrane</location>
        <topology evidence="1">Multi-pass membrane protein</topology>
    </subcellularLocation>
</comment>
<evidence type="ECO:0000256" key="4">
    <source>
        <dbReference type="ARBA" id="ARBA00022824"/>
    </source>
</evidence>